<evidence type="ECO:0000256" key="1">
    <source>
        <dbReference type="SAM" id="MobiDB-lite"/>
    </source>
</evidence>
<evidence type="ECO:0000313" key="2">
    <source>
        <dbReference type="EMBL" id="ABG77239.1"/>
    </source>
</evidence>
<proteinExistence type="predicted"/>
<dbReference type="AlphaFoldDB" id="Q0PQB8"/>
<feature type="compositionally biased region" description="Polar residues" evidence="1">
    <location>
        <begin position="1"/>
        <end position="20"/>
    </location>
</feature>
<feature type="non-terminal residue" evidence="2">
    <location>
        <position position="1"/>
    </location>
</feature>
<name>Q0PQB8_9GAMM</name>
<feature type="non-terminal residue" evidence="2">
    <location>
        <position position="162"/>
    </location>
</feature>
<protein>
    <submittedName>
        <fullName evidence="2">Outer membrane protein</fullName>
    </submittedName>
</protein>
<accession>Q0PQB8</accession>
<organism evidence="2">
    <name type="scientific">Candidatus Endoriftia persephone str. Hot96_1+Hot96_2</name>
    <dbReference type="NCBI Taxonomy" id="394104"/>
    <lineage>
        <taxon>Bacteria</taxon>
        <taxon>Pseudomonadati</taxon>
        <taxon>Pseudomonadota</taxon>
        <taxon>Gammaproteobacteria</taxon>
        <taxon>Chromatiales</taxon>
        <taxon>Sedimenticolaceae</taxon>
        <taxon>Candidatus Endoriftia</taxon>
    </lineage>
</organism>
<feature type="region of interest" description="Disordered" evidence="1">
    <location>
        <begin position="1"/>
        <end position="23"/>
    </location>
</feature>
<dbReference type="EMBL" id="DQ780241">
    <property type="protein sequence ID" value="ABG77239.1"/>
    <property type="molecule type" value="Genomic_DNA"/>
</dbReference>
<sequence length="162" mass="17581">VTSQTEQSKANYRAAQQQLDQSRRAVNKQVRNAYRGVLSTISRVNAPEGGHHLRQECVGVDPGRLRGGHPHHRRRAQCAAQPLLLPKQLRPLPLRLHRQRPAAEAGVGYPEPVGSGTHQRLAGALIRCLATHSVNSSLSPALARATAPPSAALWMAAPRAWS</sequence>
<reference evidence="2" key="1">
    <citation type="journal article" date="2007" name="Science">
        <title>Physiological proteomics of the uncultured endosymbiont of Riftia pachyptila.</title>
        <authorList>
            <person name="Markert S."/>
            <person name="Arndt C."/>
            <person name="Felbeck H."/>
            <person name="Becher D."/>
            <person name="Sievert S.M."/>
            <person name="Hugler M."/>
            <person name="Albrecht D."/>
            <person name="Robidart J."/>
            <person name="Bench S."/>
            <person name="Feldman R.A."/>
            <person name="Hecker M."/>
            <person name="Schweder T."/>
        </authorList>
    </citation>
    <scope>NUCLEOTIDE SEQUENCE</scope>
</reference>
<dbReference type="SUPFAM" id="SSF56954">
    <property type="entry name" value="Outer membrane efflux proteins (OEP)"/>
    <property type="match status" value="1"/>
</dbReference>